<dbReference type="InterPro" id="IPR051601">
    <property type="entry name" value="Serine_prot/Carboxylest_S33"/>
</dbReference>
<dbReference type="GO" id="GO:0016787">
    <property type="term" value="F:hydrolase activity"/>
    <property type="evidence" value="ECO:0007669"/>
    <property type="project" value="UniProtKB-KW"/>
</dbReference>
<dbReference type="InterPro" id="IPR013595">
    <property type="entry name" value="Pept_S33_TAP-like_C"/>
</dbReference>
<evidence type="ECO:0000256" key="1">
    <source>
        <dbReference type="ARBA" id="ARBA00010088"/>
    </source>
</evidence>
<dbReference type="Pfam" id="PF08386">
    <property type="entry name" value="Abhydrolase_4"/>
    <property type="match status" value="1"/>
</dbReference>
<keyword evidence="3 6" id="KW-0378">Hydrolase</keyword>
<dbReference type="PROSITE" id="PS51257">
    <property type="entry name" value="PROKAR_LIPOPROTEIN"/>
    <property type="match status" value="1"/>
</dbReference>
<keyword evidence="7" id="KW-1185">Reference proteome</keyword>
<name>A0AA41U7N5_9MICO</name>
<dbReference type="RefSeq" id="WP_236087244.1">
    <property type="nucleotide sequence ID" value="NZ_JAKGSG010000005.1"/>
</dbReference>
<proteinExistence type="inferred from homology"/>
<keyword evidence="2 4" id="KW-0732">Signal</keyword>
<dbReference type="PANTHER" id="PTHR43248:SF29">
    <property type="entry name" value="TRIPEPTIDYL AMINOPEPTIDASE"/>
    <property type="match status" value="1"/>
</dbReference>
<accession>A0AA41U7N5</accession>
<dbReference type="SUPFAM" id="SSF53474">
    <property type="entry name" value="alpha/beta-Hydrolases"/>
    <property type="match status" value="1"/>
</dbReference>
<dbReference type="Proteomes" id="UP001165405">
    <property type="component" value="Unassembled WGS sequence"/>
</dbReference>
<dbReference type="PANTHER" id="PTHR43248">
    <property type="entry name" value="2-SUCCINYL-6-HYDROXY-2,4-CYCLOHEXADIENE-1-CARBOXYLATE SYNTHASE"/>
    <property type="match status" value="1"/>
</dbReference>
<evidence type="ECO:0000256" key="3">
    <source>
        <dbReference type="ARBA" id="ARBA00022801"/>
    </source>
</evidence>
<evidence type="ECO:0000256" key="4">
    <source>
        <dbReference type="SAM" id="SignalP"/>
    </source>
</evidence>
<comment type="caution">
    <text evidence="6">The sequence shown here is derived from an EMBL/GenBank/DDBJ whole genome shotgun (WGS) entry which is preliminary data.</text>
</comment>
<evidence type="ECO:0000259" key="5">
    <source>
        <dbReference type="Pfam" id="PF08386"/>
    </source>
</evidence>
<dbReference type="InterPro" id="IPR029058">
    <property type="entry name" value="AB_hydrolase_fold"/>
</dbReference>
<gene>
    <name evidence="6" type="ORF">L1785_00990</name>
</gene>
<feature type="chain" id="PRO_5041458478" evidence="4">
    <location>
        <begin position="28"/>
        <end position="513"/>
    </location>
</feature>
<dbReference type="EMBL" id="JAKGSG010000005">
    <property type="protein sequence ID" value="MCF4119552.1"/>
    <property type="molecule type" value="Genomic_DNA"/>
</dbReference>
<feature type="domain" description="Peptidase S33 tripeptidyl aminopeptidase-like C-terminal" evidence="5">
    <location>
        <begin position="412"/>
        <end position="513"/>
    </location>
</feature>
<feature type="signal peptide" evidence="4">
    <location>
        <begin position="1"/>
        <end position="27"/>
    </location>
</feature>
<organism evidence="6 7">
    <name type="scientific">Antribacter soli</name>
    <dbReference type="NCBI Taxonomy" id="2910976"/>
    <lineage>
        <taxon>Bacteria</taxon>
        <taxon>Bacillati</taxon>
        <taxon>Actinomycetota</taxon>
        <taxon>Actinomycetes</taxon>
        <taxon>Micrococcales</taxon>
        <taxon>Promicromonosporaceae</taxon>
        <taxon>Antribacter</taxon>
    </lineage>
</organism>
<protein>
    <submittedName>
        <fullName evidence="6">Alpha/beta hydrolase</fullName>
    </submittedName>
</protein>
<dbReference type="AlphaFoldDB" id="A0AA41U7N5"/>
<reference evidence="6" key="1">
    <citation type="submission" date="2022-01" db="EMBL/GenBank/DDBJ databases">
        <title>Antribacter sp. nov., isolated from Guizhou of China.</title>
        <authorList>
            <person name="Chengliang C."/>
            <person name="Ya Z."/>
        </authorList>
    </citation>
    <scope>NUCLEOTIDE SEQUENCE</scope>
    <source>
        <strain evidence="6">KLBMP 9083</strain>
    </source>
</reference>
<evidence type="ECO:0000256" key="2">
    <source>
        <dbReference type="ARBA" id="ARBA00022729"/>
    </source>
</evidence>
<evidence type="ECO:0000313" key="7">
    <source>
        <dbReference type="Proteomes" id="UP001165405"/>
    </source>
</evidence>
<sequence>MIRPARRKPAAAVACLLVTVLLLAACAAPPKVQTTLGAGVSPEAPVAGADGAPAGFESWYSQALEWVDCGGGFQCTTASAPLSWHDAAAGSIELALKKAPASGQKVGSLLINPGGPGGSGISLVESGSFGQALRNSFDIVGFDPRGVGQSSPVTCFADEDKDEFLSKDYPYTDEGLAERAQSIREWGAACAQNTGALLGNVDTQSAARDMDMLRAALGDDKLNYLGYSYGTQLGYTYAGLFPDRVGRLVLDGALDPNLTSDQVAAEQAVGFENALRAYVQDCQAGADCPLGGDVETGLKQIRAMVEDAADNPIPTSGDRDVTQKLAFYGVAVTMYDEASWGVLTQALEEVFYEGAGDTLLYLADVYNERNSDGTFRSNSEEAFRAVNCADGRAEDDPEKMKALAAEIEAAAPTLGKSFGYSGIECTDWPFPPAEQEFDITAAGADPIVVIGTTNDPATPYKWAQALASTLESGVLVTYQGEGHTAYGRSNNCISRAVEDYLVHGTVPQDGLTC</sequence>
<evidence type="ECO:0000313" key="6">
    <source>
        <dbReference type="EMBL" id="MCF4119552.1"/>
    </source>
</evidence>
<comment type="similarity">
    <text evidence="1">Belongs to the peptidase S33 family.</text>
</comment>
<dbReference type="Gene3D" id="3.40.50.1820">
    <property type="entry name" value="alpha/beta hydrolase"/>
    <property type="match status" value="1"/>
</dbReference>